<comment type="caution">
    <text evidence="1">The sequence shown here is derived from an EMBL/GenBank/DDBJ whole genome shotgun (WGS) entry which is preliminary data.</text>
</comment>
<dbReference type="Proteomes" id="UP000744676">
    <property type="component" value="Unassembled WGS sequence"/>
</dbReference>
<name>A0ACB6V7H0_9ASCO</name>
<keyword evidence="2" id="KW-1185">Reference proteome</keyword>
<evidence type="ECO:0000313" key="2">
    <source>
        <dbReference type="Proteomes" id="UP000744676"/>
    </source>
</evidence>
<gene>
    <name evidence="1" type="ORF">D0Z00_001321</name>
</gene>
<protein>
    <submittedName>
        <fullName evidence="1">Uncharacterized protein</fullName>
    </submittedName>
</protein>
<accession>A0ACB6V7H0</accession>
<evidence type="ECO:0000313" key="1">
    <source>
        <dbReference type="EMBL" id="KAF5100353.1"/>
    </source>
</evidence>
<organism evidence="1 2">
    <name type="scientific">Geotrichum galactomycetum</name>
    <dbReference type="NCBI Taxonomy" id="27317"/>
    <lineage>
        <taxon>Eukaryota</taxon>
        <taxon>Fungi</taxon>
        <taxon>Dikarya</taxon>
        <taxon>Ascomycota</taxon>
        <taxon>Saccharomycotina</taxon>
        <taxon>Dipodascomycetes</taxon>
        <taxon>Dipodascales</taxon>
        <taxon>Dipodascaceae</taxon>
        <taxon>Geotrichum</taxon>
    </lineage>
</organism>
<reference evidence="1 2" key="1">
    <citation type="journal article" date="2020" name="Front. Microbiol.">
        <title>Phenotypic and Genetic Characterization of the Cheese Ripening Yeast Geotrichum candidum.</title>
        <authorList>
            <person name="Perkins V."/>
            <person name="Vignola S."/>
            <person name="Lessard M.H."/>
            <person name="Plante P.L."/>
            <person name="Corbeil J."/>
            <person name="Dugat-Bony E."/>
            <person name="Frenette M."/>
            <person name="Labrie S."/>
        </authorList>
    </citation>
    <scope>NUCLEOTIDE SEQUENCE [LARGE SCALE GENOMIC DNA]</scope>
    <source>
        <strain evidence="1 2">LMA-1147</strain>
    </source>
</reference>
<dbReference type="EMBL" id="QVQA01000023">
    <property type="protein sequence ID" value="KAF5100353.1"/>
    <property type="molecule type" value="Genomic_DNA"/>
</dbReference>
<proteinExistence type="predicted"/>
<sequence length="571" mass="62570">MSATTSTHADDESSISVGTYLFNRIKQLGINSIFGVPGDFNLALLDHIYEVDGLRWVGNTNELNAGYAADGYSRLKSLSVLITTFGVGELSTINAIAGAYAEHVGLLHIVGVPAQSSENKKLLLHHTLGNGDYKVYARISKELSEKAIFLEDAETAPHRIDDALRTAFLTQRPVYLAIPTNIGELSVDKTLLETPIDLTPPSNDPVTEREVIDRVLRLIEHATNPIILVDACANRHDVREETARLAEVTQFPVFTTPMGKSAFNEDNERFGGVYVGSLSSPEVAQVVESADLVLSVGALLSDFNTGSFSYGYNTNNIVEFHSDHIKIKRATYEDISMKPVLDELATRITPRDPALAVPVPKPMALQTAPKDTTLTQDYLWTNLSSFLRPGDVIVSETGTSSFGITKTIFPNNSVGISQVLYGSIGYSVGAALGASLAIEEIDPSRRVILLVGDGSLQLTVQAISTMIRWNLNPYLFVLNNDGYTIERLIHGPTSSYNDINPWQYTKLLEVFTAKNYQNYSIKTTGELDEIFESEEFANPDKIRLIELVLPRLDAPIALVKQAEITSKTNSA</sequence>